<dbReference type="Gene3D" id="2.30.30.60">
    <property type="match status" value="1"/>
</dbReference>
<dbReference type="Proteomes" id="UP000054387">
    <property type="component" value="Unassembled WGS sequence"/>
</dbReference>
<feature type="transmembrane region" description="Helical" evidence="6">
    <location>
        <begin position="16"/>
        <end position="36"/>
    </location>
</feature>
<dbReference type="Pfam" id="PF05552">
    <property type="entry name" value="MS_channel_1st_1"/>
    <property type="match status" value="1"/>
</dbReference>
<feature type="transmembrane region" description="Helical" evidence="6">
    <location>
        <begin position="169"/>
        <end position="191"/>
    </location>
</feature>
<evidence type="ECO:0000259" key="7">
    <source>
        <dbReference type="Pfam" id="PF00924"/>
    </source>
</evidence>
<dbReference type="OrthoDB" id="313107at2157"/>
<protein>
    <submittedName>
        <fullName evidence="8">Mechanosensitive ion channel protein MscS</fullName>
    </submittedName>
</protein>
<comment type="caution">
    <text evidence="8">The sequence shown here is derived from an EMBL/GenBank/DDBJ whole genome shotgun (WGS) entry which is preliminary data.</text>
</comment>
<feature type="transmembrane region" description="Helical" evidence="6">
    <location>
        <begin position="102"/>
        <end position="122"/>
    </location>
</feature>
<dbReference type="InterPro" id="IPR023408">
    <property type="entry name" value="MscS_beta-dom_sf"/>
</dbReference>
<evidence type="ECO:0000256" key="4">
    <source>
        <dbReference type="ARBA" id="ARBA00022989"/>
    </source>
</evidence>
<sequence>MQAQLGQLYNAVPPRIWLALGVLVLGVLLSIVVGAVNRRLLERAGLPSIIEGTGFERLAQGLGTSTIAIVAQLSTYFLIGLTIVVALTVADVGYTDTFWTRLVAFLPRLFVALLILIVGILIGDKVELLVAERLRGVKLPEIGLIPTLAKYSVFYLAILVALSQVRINTLALVVLLGAYAFALVVFASLAFKDMLSSAAAGIYLLLNQPYTIGDQVKLGEQSGIVQEVDMLVTRVETDNREYIIPNRAVFEEGIVRVYD</sequence>
<dbReference type="InterPro" id="IPR011014">
    <property type="entry name" value="MscS_channel_TM-2"/>
</dbReference>
<evidence type="ECO:0000313" key="8">
    <source>
        <dbReference type="EMBL" id="KTG11271.1"/>
    </source>
</evidence>
<evidence type="ECO:0000256" key="1">
    <source>
        <dbReference type="ARBA" id="ARBA00004141"/>
    </source>
</evidence>
<proteinExistence type="inferred from homology"/>
<feature type="domain" description="Mechanosensitive ion channel MscS" evidence="7">
    <location>
        <begin position="194"/>
        <end position="254"/>
    </location>
</feature>
<comment type="subcellular location">
    <subcellularLocation>
        <location evidence="1">Membrane</location>
        <topology evidence="1">Multi-pass membrane protein</topology>
    </subcellularLocation>
</comment>
<comment type="similarity">
    <text evidence="2">Belongs to the MscS (TC 1.A.23) family.</text>
</comment>
<reference evidence="8 9" key="1">
    <citation type="submission" date="2015-12" db="EMBL/GenBank/DDBJ databases">
        <title>Haloprofundus marisrubri gen. nov., sp. nov., an extremely halophilic archaeon isolated from the Discovery deep brine-seawater interface in the Red Sea.</title>
        <authorList>
            <person name="Zhang G."/>
            <person name="Stingl U."/>
            <person name="Rashid M."/>
        </authorList>
    </citation>
    <scope>NUCLEOTIDE SEQUENCE [LARGE SCALE GENOMIC DNA]</scope>
    <source>
        <strain evidence="8 9">SB9</strain>
    </source>
</reference>
<accession>A0A0W1RDQ9</accession>
<dbReference type="PANTHER" id="PTHR30221:SF20">
    <property type="entry name" value="SMALL-CONDUCTANCE MECHANOSENSITIVE CHANNEL"/>
    <property type="match status" value="1"/>
</dbReference>
<keyword evidence="3 6" id="KW-0812">Transmembrane</keyword>
<name>A0A0W1RDQ9_9EURY</name>
<keyword evidence="9" id="KW-1185">Reference proteome</keyword>
<gene>
    <name evidence="8" type="ORF">AUR64_04930</name>
</gene>
<dbReference type="SUPFAM" id="SSF82861">
    <property type="entry name" value="Mechanosensitive channel protein MscS (YggB), transmembrane region"/>
    <property type="match status" value="1"/>
</dbReference>
<evidence type="ECO:0000313" key="9">
    <source>
        <dbReference type="Proteomes" id="UP000054387"/>
    </source>
</evidence>
<dbReference type="GO" id="GO:0008381">
    <property type="term" value="F:mechanosensitive monoatomic ion channel activity"/>
    <property type="evidence" value="ECO:0007669"/>
    <property type="project" value="InterPro"/>
</dbReference>
<dbReference type="InterPro" id="IPR008910">
    <property type="entry name" value="MSC_TM_helix"/>
</dbReference>
<evidence type="ECO:0000256" key="2">
    <source>
        <dbReference type="ARBA" id="ARBA00008017"/>
    </source>
</evidence>
<evidence type="ECO:0000256" key="6">
    <source>
        <dbReference type="SAM" id="Phobius"/>
    </source>
</evidence>
<dbReference type="PANTHER" id="PTHR30221">
    <property type="entry name" value="SMALL-CONDUCTANCE MECHANOSENSITIVE CHANNEL"/>
    <property type="match status" value="1"/>
</dbReference>
<organism evidence="8 9">
    <name type="scientific">Haloprofundus marisrubri</name>
    <dbReference type="NCBI Taxonomy" id="1514971"/>
    <lineage>
        <taxon>Archaea</taxon>
        <taxon>Methanobacteriati</taxon>
        <taxon>Methanobacteriota</taxon>
        <taxon>Stenosarchaea group</taxon>
        <taxon>Halobacteria</taxon>
        <taxon>Halobacteriales</taxon>
        <taxon>Haloferacaceae</taxon>
        <taxon>Haloprofundus</taxon>
    </lineage>
</organism>
<dbReference type="EMBL" id="LOPU01000011">
    <property type="protein sequence ID" value="KTG11271.1"/>
    <property type="molecule type" value="Genomic_DNA"/>
</dbReference>
<dbReference type="GO" id="GO:0016020">
    <property type="term" value="C:membrane"/>
    <property type="evidence" value="ECO:0007669"/>
    <property type="project" value="UniProtKB-SubCell"/>
</dbReference>
<feature type="transmembrane region" description="Helical" evidence="6">
    <location>
        <begin position="67"/>
        <end position="90"/>
    </location>
</feature>
<keyword evidence="4 6" id="KW-1133">Transmembrane helix</keyword>
<evidence type="ECO:0000256" key="5">
    <source>
        <dbReference type="ARBA" id="ARBA00023136"/>
    </source>
</evidence>
<dbReference type="InterPro" id="IPR045275">
    <property type="entry name" value="MscS_archaea/bacteria_type"/>
</dbReference>
<dbReference type="AlphaFoldDB" id="A0A0W1RDQ9"/>
<dbReference type="InterPro" id="IPR010920">
    <property type="entry name" value="LSM_dom_sf"/>
</dbReference>
<dbReference type="SUPFAM" id="SSF50182">
    <property type="entry name" value="Sm-like ribonucleoproteins"/>
    <property type="match status" value="1"/>
</dbReference>
<dbReference type="STRING" id="1514971.AUR64_04930"/>
<keyword evidence="5 6" id="KW-0472">Membrane</keyword>
<dbReference type="InterPro" id="IPR006685">
    <property type="entry name" value="MscS_channel_2nd"/>
</dbReference>
<feature type="transmembrane region" description="Helical" evidence="6">
    <location>
        <begin position="142"/>
        <end position="163"/>
    </location>
</feature>
<dbReference type="Pfam" id="PF00924">
    <property type="entry name" value="MS_channel_2nd"/>
    <property type="match status" value="1"/>
</dbReference>
<evidence type="ECO:0000256" key="3">
    <source>
        <dbReference type="ARBA" id="ARBA00022692"/>
    </source>
</evidence>
<dbReference type="Gene3D" id="1.10.287.1260">
    <property type="match status" value="1"/>
</dbReference>